<dbReference type="OrthoDB" id="10042764at2759"/>
<proteinExistence type="predicted"/>
<dbReference type="EMBL" id="CAJNON010000863">
    <property type="protein sequence ID" value="CAF1394472.1"/>
    <property type="molecule type" value="Genomic_DNA"/>
</dbReference>
<accession>A0A815KL55</accession>
<organism evidence="1 2">
    <name type="scientific">Adineta steineri</name>
    <dbReference type="NCBI Taxonomy" id="433720"/>
    <lineage>
        <taxon>Eukaryota</taxon>
        <taxon>Metazoa</taxon>
        <taxon>Spiralia</taxon>
        <taxon>Gnathifera</taxon>
        <taxon>Rotifera</taxon>
        <taxon>Eurotatoria</taxon>
        <taxon>Bdelloidea</taxon>
        <taxon>Adinetida</taxon>
        <taxon>Adinetidae</taxon>
        <taxon>Adineta</taxon>
    </lineage>
</organism>
<evidence type="ECO:0000313" key="1">
    <source>
        <dbReference type="EMBL" id="CAF1394472.1"/>
    </source>
</evidence>
<reference evidence="1" key="1">
    <citation type="submission" date="2021-02" db="EMBL/GenBank/DDBJ databases">
        <authorList>
            <person name="Nowell W R."/>
        </authorList>
    </citation>
    <scope>NUCLEOTIDE SEQUENCE</scope>
</reference>
<protein>
    <submittedName>
        <fullName evidence="1">Uncharacterized protein</fullName>
    </submittedName>
</protein>
<evidence type="ECO:0000313" key="2">
    <source>
        <dbReference type="Proteomes" id="UP000663891"/>
    </source>
</evidence>
<dbReference type="AlphaFoldDB" id="A0A815KL55"/>
<dbReference type="Proteomes" id="UP000663891">
    <property type="component" value="Unassembled WGS sequence"/>
</dbReference>
<gene>
    <name evidence="1" type="ORF">VCS650_LOCUS36134</name>
</gene>
<name>A0A815KL55_9BILA</name>
<sequence length="261" mass="29931">MTTLAETLSTVELSTVAHHRTSSHNYNVNLKDNKQLVEQLAGPYKLTNSIQNNAETLSTVELSTVAHHRTSSHNYNVNLKDNKQLVEQLAEPYKLTNSIQNNVIRNTLTVLILGEKQSSLRTILNRCLTSEDTSLIFFPTREDLLDWLNTNSSVKVASLIIEAMIDIQEIVTRSHPFKNIRSILIYCKTNMLITLQRFARSFIKIDGIFDDVTRLLIKLVIDLALFSEQLGDQKREDENNELEAQKYYDRAFRFCTLARTL</sequence>
<comment type="caution">
    <text evidence="1">The sequence shown here is derived from an EMBL/GenBank/DDBJ whole genome shotgun (WGS) entry which is preliminary data.</text>
</comment>